<dbReference type="PROSITE" id="PS51257">
    <property type="entry name" value="PROKAR_LIPOPROTEIN"/>
    <property type="match status" value="1"/>
</dbReference>
<keyword evidence="3" id="KW-1185">Reference proteome</keyword>
<accession>A0ABW5GTK1</accession>
<sequence>MKKTRRTASRIAFAPAAALAVVALTACGSPRPADTGHHADPAALAWADKVCTGVAAGSAKLSRPPALDPADPGRSKDAMVGFLTSLAAALDDMAGGIRAAGVPPVPDGQSAVDRATTTLGDTRAKVADTKAKMQDAKVTDQAGLQKVIGDADGTMSKLSEPEGPIKDLKANPELNLAFAESPTCKRVYGTA</sequence>
<feature type="signal peptide" evidence="1">
    <location>
        <begin position="1"/>
        <end position="28"/>
    </location>
</feature>
<reference evidence="3" key="1">
    <citation type="journal article" date="2019" name="Int. J. Syst. Evol. Microbiol.">
        <title>The Global Catalogue of Microorganisms (GCM) 10K type strain sequencing project: providing services to taxonomists for standard genome sequencing and annotation.</title>
        <authorList>
            <consortium name="The Broad Institute Genomics Platform"/>
            <consortium name="The Broad Institute Genome Sequencing Center for Infectious Disease"/>
            <person name="Wu L."/>
            <person name="Ma J."/>
        </authorList>
    </citation>
    <scope>NUCLEOTIDE SEQUENCE [LARGE SCALE GENOMIC DNA]</scope>
    <source>
        <strain evidence="3">CGMCC 4.7643</strain>
    </source>
</reference>
<gene>
    <name evidence="2" type="ORF">ACFSYJ_35355</name>
</gene>
<feature type="chain" id="PRO_5045929980" description="Secreted protein" evidence="1">
    <location>
        <begin position="29"/>
        <end position="191"/>
    </location>
</feature>
<dbReference type="Proteomes" id="UP001597419">
    <property type="component" value="Unassembled WGS sequence"/>
</dbReference>
<organism evidence="2 3">
    <name type="scientific">Amycolatopsis samaneae</name>
    <dbReference type="NCBI Taxonomy" id="664691"/>
    <lineage>
        <taxon>Bacteria</taxon>
        <taxon>Bacillati</taxon>
        <taxon>Actinomycetota</taxon>
        <taxon>Actinomycetes</taxon>
        <taxon>Pseudonocardiales</taxon>
        <taxon>Pseudonocardiaceae</taxon>
        <taxon>Amycolatopsis</taxon>
    </lineage>
</organism>
<dbReference type="EMBL" id="JBHUKU010000022">
    <property type="protein sequence ID" value="MFD2463940.1"/>
    <property type="molecule type" value="Genomic_DNA"/>
</dbReference>
<keyword evidence="1" id="KW-0732">Signal</keyword>
<dbReference type="RefSeq" id="WP_345386134.1">
    <property type="nucleotide sequence ID" value="NZ_BAABHG010000001.1"/>
</dbReference>
<proteinExistence type="predicted"/>
<comment type="caution">
    <text evidence="2">The sequence shown here is derived from an EMBL/GenBank/DDBJ whole genome shotgun (WGS) entry which is preliminary data.</text>
</comment>
<evidence type="ECO:0000313" key="2">
    <source>
        <dbReference type="EMBL" id="MFD2463940.1"/>
    </source>
</evidence>
<evidence type="ECO:0008006" key="4">
    <source>
        <dbReference type="Google" id="ProtNLM"/>
    </source>
</evidence>
<protein>
    <recommendedName>
        <fullName evidence="4">Secreted protein</fullName>
    </recommendedName>
</protein>
<evidence type="ECO:0000256" key="1">
    <source>
        <dbReference type="SAM" id="SignalP"/>
    </source>
</evidence>
<name>A0ABW5GTK1_9PSEU</name>
<evidence type="ECO:0000313" key="3">
    <source>
        <dbReference type="Proteomes" id="UP001597419"/>
    </source>
</evidence>